<dbReference type="GO" id="GO:0004852">
    <property type="term" value="F:uroporphyrinogen-III synthase activity"/>
    <property type="evidence" value="ECO:0007669"/>
    <property type="project" value="UniProtKB-UniRule"/>
</dbReference>
<accession>A0AAX3NAD2</accession>
<organism evidence="11 12">
    <name type="scientific">Candidatus Purcelliella pentastirinorum</name>
    <dbReference type="NCBI Taxonomy" id="472834"/>
    <lineage>
        <taxon>Bacteria</taxon>
        <taxon>Pseudomonadati</taxon>
        <taxon>Pseudomonadota</taxon>
        <taxon>Gammaproteobacteria</taxon>
        <taxon>Enterobacterales</taxon>
        <taxon>Enterobacteriaceae</taxon>
        <taxon>Candidatus Purcelliella</taxon>
    </lineage>
</organism>
<keyword evidence="4 9" id="KW-0456">Lyase</keyword>
<dbReference type="InterPro" id="IPR036108">
    <property type="entry name" value="4pyrrol_syn_uPrphyn_synt_sf"/>
</dbReference>
<dbReference type="RefSeq" id="WP_274360489.1">
    <property type="nucleotide sequence ID" value="NZ_CP110496.1"/>
</dbReference>
<evidence type="ECO:0000256" key="2">
    <source>
        <dbReference type="ARBA" id="ARBA00008133"/>
    </source>
</evidence>
<dbReference type="Proteomes" id="UP001214992">
    <property type="component" value="Chromosome"/>
</dbReference>
<sequence>MTILILRPHPYGKKLAKKLFDLGFNTYNLSLITFKKGKNLKLLPKIFTLLKNKDLIFVLSQQTIKFVNNFLNRLNLKWPIKPIYYAIGENTALKLKKNINKKINYPENKANMETLINLLKLQDLKGKTTLVLQSNNSRNLLKKILKKNGAKIISIECYKQINKKINKKKEINKLKKYKIKEIVVTSKKILKKLYKLIPPKDRIKWLLKCKIVVISKRLAKIAYKLGWKKIYISEKANNNSLIKTLKQII</sequence>
<dbReference type="InterPro" id="IPR003754">
    <property type="entry name" value="4pyrrol_synth_uPrphyn_synth"/>
</dbReference>
<comment type="pathway">
    <text evidence="1 9">Porphyrin-containing compound metabolism; protoporphyrin-IX biosynthesis; coproporphyrinogen-III from 5-aminolevulinate: step 3/4.</text>
</comment>
<dbReference type="GO" id="GO:0006782">
    <property type="term" value="P:protoporphyrinogen IX biosynthetic process"/>
    <property type="evidence" value="ECO:0007669"/>
    <property type="project" value="UniProtKB-UniRule"/>
</dbReference>
<comment type="catalytic activity">
    <reaction evidence="8 9">
        <text>hydroxymethylbilane = uroporphyrinogen III + H2O</text>
        <dbReference type="Rhea" id="RHEA:18965"/>
        <dbReference type="ChEBI" id="CHEBI:15377"/>
        <dbReference type="ChEBI" id="CHEBI:57308"/>
        <dbReference type="ChEBI" id="CHEBI:57845"/>
        <dbReference type="EC" id="4.2.1.75"/>
    </reaction>
</comment>
<evidence type="ECO:0000259" key="10">
    <source>
        <dbReference type="Pfam" id="PF02602"/>
    </source>
</evidence>
<dbReference type="Gene3D" id="3.40.50.10090">
    <property type="match status" value="2"/>
</dbReference>
<evidence type="ECO:0000256" key="1">
    <source>
        <dbReference type="ARBA" id="ARBA00004772"/>
    </source>
</evidence>
<evidence type="ECO:0000256" key="6">
    <source>
        <dbReference type="ARBA" id="ARBA00037589"/>
    </source>
</evidence>
<keyword evidence="5 9" id="KW-0627">Porphyrin biosynthesis</keyword>
<dbReference type="CDD" id="cd06578">
    <property type="entry name" value="HemD"/>
    <property type="match status" value="1"/>
</dbReference>
<evidence type="ECO:0000256" key="7">
    <source>
        <dbReference type="ARBA" id="ARBA00040167"/>
    </source>
</evidence>
<dbReference type="PANTHER" id="PTHR38042:SF1">
    <property type="entry name" value="UROPORPHYRINOGEN-III SYNTHASE, CHLOROPLASTIC"/>
    <property type="match status" value="1"/>
</dbReference>
<dbReference type="AlphaFoldDB" id="A0AAX3NAD2"/>
<protein>
    <recommendedName>
        <fullName evidence="7 9">Uroporphyrinogen-III synthase</fullName>
        <ecNumber evidence="3 9">4.2.1.75</ecNumber>
    </recommendedName>
</protein>
<evidence type="ECO:0000256" key="9">
    <source>
        <dbReference type="RuleBase" id="RU366031"/>
    </source>
</evidence>
<dbReference type="EC" id="4.2.1.75" evidence="3 9"/>
<evidence type="ECO:0000256" key="8">
    <source>
        <dbReference type="ARBA" id="ARBA00048617"/>
    </source>
</evidence>
<comment type="similarity">
    <text evidence="2 9">Belongs to the uroporphyrinogen-III synthase family.</text>
</comment>
<proteinExistence type="inferred from homology"/>
<evidence type="ECO:0000256" key="5">
    <source>
        <dbReference type="ARBA" id="ARBA00023244"/>
    </source>
</evidence>
<evidence type="ECO:0000256" key="4">
    <source>
        <dbReference type="ARBA" id="ARBA00023239"/>
    </source>
</evidence>
<comment type="function">
    <text evidence="6 9">Catalyzes cyclization of the linear tetrapyrrole, hydroxymethylbilane, to the macrocyclic uroporphyrinogen III.</text>
</comment>
<gene>
    <name evidence="11" type="ORF">ONB71_02040</name>
</gene>
<dbReference type="Pfam" id="PF02602">
    <property type="entry name" value="HEM4"/>
    <property type="match status" value="1"/>
</dbReference>
<name>A0AAX3NAD2_9ENTR</name>
<evidence type="ECO:0000256" key="3">
    <source>
        <dbReference type="ARBA" id="ARBA00013109"/>
    </source>
</evidence>
<dbReference type="InterPro" id="IPR039793">
    <property type="entry name" value="UROS/Hem4"/>
</dbReference>
<evidence type="ECO:0000313" key="12">
    <source>
        <dbReference type="Proteomes" id="UP001214992"/>
    </source>
</evidence>
<evidence type="ECO:0000313" key="11">
    <source>
        <dbReference type="EMBL" id="WDI78463.1"/>
    </source>
</evidence>
<feature type="domain" description="Tetrapyrrole biosynthesis uroporphyrinogen III synthase" evidence="10">
    <location>
        <begin position="14"/>
        <end position="242"/>
    </location>
</feature>
<dbReference type="EMBL" id="CP110496">
    <property type="protein sequence ID" value="WDI78463.1"/>
    <property type="molecule type" value="Genomic_DNA"/>
</dbReference>
<dbReference type="GO" id="GO:0006780">
    <property type="term" value="P:uroporphyrinogen III biosynthetic process"/>
    <property type="evidence" value="ECO:0007669"/>
    <property type="project" value="UniProtKB-UniRule"/>
</dbReference>
<dbReference type="SUPFAM" id="SSF69618">
    <property type="entry name" value="HemD-like"/>
    <property type="match status" value="1"/>
</dbReference>
<dbReference type="PANTHER" id="PTHR38042">
    <property type="entry name" value="UROPORPHYRINOGEN-III SYNTHASE, CHLOROPLASTIC"/>
    <property type="match status" value="1"/>
</dbReference>
<reference evidence="11" key="1">
    <citation type="submission" date="2022-11" db="EMBL/GenBank/DDBJ databases">
        <title>Genomic comparisons reveal selection pressure and functional variation between nutritional endosymbionts of cave-adapted and epigean Hawaiian planthoppers.</title>
        <authorList>
            <person name="Gossett J.M."/>
            <person name="Porter M.L."/>
            <person name="Vasquez Y."/>
            <person name="Bennett G.M."/>
            <person name="Chong R.A."/>
        </authorList>
    </citation>
    <scope>NUCLEOTIDE SEQUENCE</scope>
    <source>
        <strain evidence="11">OPOL2</strain>
    </source>
</reference>